<protein>
    <submittedName>
        <fullName evidence="2">Alkyl hydroperoxide reductase AhpD</fullName>
    </submittedName>
</protein>
<comment type="caution">
    <text evidence="2">The sequence shown here is derived from an EMBL/GenBank/DDBJ whole genome shotgun (WGS) entry which is preliminary data.</text>
</comment>
<organism evidence="2 3">
    <name type="scientific">Novosphingobium endophyticum</name>
    <dbReference type="NCBI Taxonomy" id="1955250"/>
    <lineage>
        <taxon>Bacteria</taxon>
        <taxon>Pseudomonadati</taxon>
        <taxon>Pseudomonadota</taxon>
        <taxon>Alphaproteobacteria</taxon>
        <taxon>Sphingomonadales</taxon>
        <taxon>Sphingomonadaceae</taxon>
        <taxon>Novosphingobium</taxon>
    </lineage>
</organism>
<keyword evidence="3" id="KW-1185">Reference proteome</keyword>
<dbReference type="InterPro" id="IPR029032">
    <property type="entry name" value="AhpD-like"/>
</dbReference>
<dbReference type="Pfam" id="PF02627">
    <property type="entry name" value="CMD"/>
    <property type="match status" value="1"/>
</dbReference>
<evidence type="ECO:0000313" key="2">
    <source>
        <dbReference type="EMBL" id="GGC11202.1"/>
    </source>
</evidence>
<dbReference type="Proteomes" id="UP000608154">
    <property type="component" value="Unassembled WGS sequence"/>
</dbReference>
<feature type="domain" description="Carboxymuconolactone decarboxylase-like" evidence="1">
    <location>
        <begin position="19"/>
        <end position="95"/>
    </location>
</feature>
<evidence type="ECO:0000313" key="3">
    <source>
        <dbReference type="Proteomes" id="UP000608154"/>
    </source>
</evidence>
<dbReference type="PANTHER" id="PTHR34846">
    <property type="entry name" value="4-CARBOXYMUCONOLACTONE DECARBOXYLASE FAMILY PROTEIN (AFU_ORTHOLOGUE AFUA_6G11590)"/>
    <property type="match status" value="1"/>
</dbReference>
<gene>
    <name evidence="2" type="ORF">GCM10011494_32420</name>
</gene>
<dbReference type="Gene3D" id="1.20.1290.10">
    <property type="entry name" value="AhpD-like"/>
    <property type="match status" value="1"/>
</dbReference>
<dbReference type="AlphaFoldDB" id="A0A916TV23"/>
<name>A0A916TV23_9SPHN</name>
<dbReference type="InterPro" id="IPR003779">
    <property type="entry name" value="CMD-like"/>
</dbReference>
<evidence type="ECO:0000259" key="1">
    <source>
        <dbReference type="Pfam" id="PF02627"/>
    </source>
</evidence>
<sequence>MIQPRIKNPHALAPQAIEAMTALEASFGKSGLDHNLLELVKLRVSQMNGCAFCIHMHSTDLRSHGESELRLAMLPAWREASLYSERERAALGWAESLTRLADTHAPDSVYAQLAEHFTETEQVWLTMAIGAINTWNRLMAGLRQPHPTSEIRAAA</sequence>
<dbReference type="GO" id="GO:0051920">
    <property type="term" value="F:peroxiredoxin activity"/>
    <property type="evidence" value="ECO:0007669"/>
    <property type="project" value="InterPro"/>
</dbReference>
<dbReference type="RefSeq" id="WP_229736426.1">
    <property type="nucleotide sequence ID" value="NZ_BMHK01000029.1"/>
</dbReference>
<reference evidence="2" key="2">
    <citation type="submission" date="2020-09" db="EMBL/GenBank/DDBJ databases">
        <authorList>
            <person name="Sun Q."/>
            <person name="Zhou Y."/>
        </authorList>
    </citation>
    <scope>NUCLEOTIDE SEQUENCE</scope>
    <source>
        <strain evidence="2">CGMCC 1.15095</strain>
    </source>
</reference>
<proteinExistence type="predicted"/>
<reference evidence="2" key="1">
    <citation type="journal article" date="2014" name="Int. J. Syst. Evol. Microbiol.">
        <title>Complete genome sequence of Corynebacterium casei LMG S-19264T (=DSM 44701T), isolated from a smear-ripened cheese.</title>
        <authorList>
            <consortium name="US DOE Joint Genome Institute (JGI-PGF)"/>
            <person name="Walter F."/>
            <person name="Albersmeier A."/>
            <person name="Kalinowski J."/>
            <person name="Ruckert C."/>
        </authorList>
    </citation>
    <scope>NUCLEOTIDE SEQUENCE</scope>
    <source>
        <strain evidence="2">CGMCC 1.15095</strain>
    </source>
</reference>
<accession>A0A916TV23</accession>
<dbReference type="PANTHER" id="PTHR34846:SF10">
    <property type="entry name" value="CYTOPLASMIC PROTEIN"/>
    <property type="match status" value="1"/>
</dbReference>
<dbReference type="NCBIfam" id="TIGR00778">
    <property type="entry name" value="ahpD_dom"/>
    <property type="match status" value="1"/>
</dbReference>
<dbReference type="EMBL" id="BMHK01000029">
    <property type="protein sequence ID" value="GGC11202.1"/>
    <property type="molecule type" value="Genomic_DNA"/>
</dbReference>
<dbReference type="SUPFAM" id="SSF69118">
    <property type="entry name" value="AhpD-like"/>
    <property type="match status" value="1"/>
</dbReference>
<dbReference type="InterPro" id="IPR004675">
    <property type="entry name" value="AhpD_core"/>
</dbReference>